<reference evidence="1" key="1">
    <citation type="submission" date="2021-03" db="EMBL/GenBank/DDBJ databases">
        <authorList>
            <person name="So Y."/>
        </authorList>
    </citation>
    <scope>NUCLEOTIDE SEQUENCE</scope>
    <source>
        <strain evidence="1">SG15</strain>
    </source>
</reference>
<proteinExistence type="predicted"/>
<name>A0A940N5R6_9PROT</name>
<dbReference type="RefSeq" id="WP_209377260.1">
    <property type="nucleotide sequence ID" value="NZ_JAGIZA010000041.1"/>
</dbReference>
<evidence type="ECO:0008006" key="3">
    <source>
        <dbReference type="Google" id="ProtNLM"/>
    </source>
</evidence>
<dbReference type="Gene3D" id="1.10.10.2830">
    <property type="match status" value="1"/>
</dbReference>
<dbReference type="Proteomes" id="UP000677537">
    <property type="component" value="Unassembled WGS sequence"/>
</dbReference>
<evidence type="ECO:0000313" key="1">
    <source>
        <dbReference type="EMBL" id="MBP0496471.1"/>
    </source>
</evidence>
<keyword evidence="2" id="KW-1185">Reference proteome</keyword>
<comment type="caution">
    <text evidence="1">The sequence shown here is derived from an EMBL/GenBank/DDBJ whole genome shotgun (WGS) entry which is preliminary data.</text>
</comment>
<sequence>MSATHPASLTVQVPLRIRRRPGRKTVVTPEGVSPASPTSAIPTRADPALVKALARAFRYQRMLDEGQYASITEMAEAERLDRGYMGRLLQLTLLAPDIVEALLDGQPSEPLHLPSLIASLPASWAQQRSALA</sequence>
<evidence type="ECO:0000313" key="2">
    <source>
        <dbReference type="Proteomes" id="UP000677537"/>
    </source>
</evidence>
<organism evidence="1 2">
    <name type="scientific">Roseomonas indoligenes</name>
    <dbReference type="NCBI Taxonomy" id="2820811"/>
    <lineage>
        <taxon>Bacteria</taxon>
        <taxon>Pseudomonadati</taxon>
        <taxon>Pseudomonadota</taxon>
        <taxon>Alphaproteobacteria</taxon>
        <taxon>Acetobacterales</taxon>
        <taxon>Roseomonadaceae</taxon>
        <taxon>Roseomonas</taxon>
    </lineage>
</organism>
<dbReference type="SUPFAM" id="SSF109709">
    <property type="entry name" value="KorB DNA-binding domain-like"/>
    <property type="match status" value="1"/>
</dbReference>
<accession>A0A940N5R6</accession>
<gene>
    <name evidence="1" type="ORF">J5Y10_27065</name>
</gene>
<dbReference type="EMBL" id="JAGIZA010000041">
    <property type="protein sequence ID" value="MBP0496471.1"/>
    <property type="molecule type" value="Genomic_DNA"/>
</dbReference>
<dbReference type="AlphaFoldDB" id="A0A940N5R6"/>
<protein>
    <recommendedName>
        <fullName evidence="3">Bacteriophage-like protein</fullName>
    </recommendedName>
</protein>